<gene>
    <name evidence="2" type="ORF">ETB97_012667</name>
</gene>
<organism evidence="2 3">
    <name type="scientific">Petromyces alliaceus</name>
    <name type="common">Aspergillus alliaceus</name>
    <dbReference type="NCBI Taxonomy" id="209559"/>
    <lineage>
        <taxon>Eukaryota</taxon>
        <taxon>Fungi</taxon>
        <taxon>Dikarya</taxon>
        <taxon>Ascomycota</taxon>
        <taxon>Pezizomycotina</taxon>
        <taxon>Eurotiomycetes</taxon>
        <taxon>Eurotiomycetidae</taxon>
        <taxon>Eurotiales</taxon>
        <taxon>Aspergillaceae</taxon>
        <taxon>Aspergillus</taxon>
        <taxon>Aspergillus subgen. Circumdati</taxon>
    </lineage>
</organism>
<dbReference type="GO" id="GO:0004029">
    <property type="term" value="F:aldehyde dehydrogenase (NAD+) activity"/>
    <property type="evidence" value="ECO:0007669"/>
    <property type="project" value="TreeGrafter"/>
</dbReference>
<dbReference type="GO" id="GO:0005737">
    <property type="term" value="C:cytoplasm"/>
    <property type="evidence" value="ECO:0007669"/>
    <property type="project" value="TreeGrafter"/>
</dbReference>
<protein>
    <submittedName>
        <fullName evidence="2">Uncharacterized protein</fullName>
    </submittedName>
</protein>
<dbReference type="AlphaFoldDB" id="A0A8H6A4L0"/>
<dbReference type="Proteomes" id="UP000541154">
    <property type="component" value="Unassembled WGS sequence"/>
</dbReference>
<dbReference type="SUPFAM" id="SSF52540">
    <property type="entry name" value="P-loop containing nucleoside triphosphate hydrolases"/>
    <property type="match status" value="1"/>
</dbReference>
<proteinExistence type="predicted"/>
<name>A0A8H6A4L0_PETAA</name>
<reference evidence="2 3" key="1">
    <citation type="submission" date="2019-04" db="EMBL/GenBank/DDBJ databases">
        <title>Aspergillus burnettii sp. nov., novel species from soil in southeast Queensland.</title>
        <authorList>
            <person name="Gilchrist C.L.M."/>
            <person name="Pitt J.I."/>
            <person name="Lange L."/>
            <person name="Lacey H.J."/>
            <person name="Vuong D."/>
            <person name="Midgley D.J."/>
            <person name="Greenfield P."/>
            <person name="Bradbury M."/>
            <person name="Lacey E."/>
            <person name="Busk P.K."/>
            <person name="Pilgaard B."/>
            <person name="Chooi Y.H."/>
            <person name="Piggott A.M."/>
        </authorList>
    </citation>
    <scope>NUCLEOTIDE SEQUENCE [LARGE SCALE GENOMIC DNA]</scope>
    <source>
        <strain evidence="2 3">FRR 5400</strain>
    </source>
</reference>
<dbReference type="InterPro" id="IPR036291">
    <property type="entry name" value="NAD(P)-bd_dom_sf"/>
</dbReference>
<dbReference type="InterPro" id="IPR027417">
    <property type="entry name" value="P-loop_NTPase"/>
</dbReference>
<sequence>MSKKNLRQNKPPKGLTASIRKAIRDMYSQKGHVDNEAIKSKFLTTHRGQEGYINMLVNDYALSVQQRKGKDTKKQPGVPKPKVNQNEGPIYASRCETRKHPEKDMGDGITGENQENGHAILQDFKDYLSLDGQKGKAPCFTTSAVPSLAKQIGFLDVNDQDDRAAKYQRHNDVEHAVLVSSIAGSMPSQFALMGGMKAQQSAVHLDPRVMLNTNVPFSAFICGVQGSGKSHTTSCIIENCSLPLPILGALKQPLSTMVLNFNEYSSNVSTQPCEAAFLSSVLPEWSKHGLTIPVRVLVPPSNFYNLKTMYSQIPKVEVRPFRLKPRHLNISTMLSLMSMVKNDKMPLYMSHVTKLLRDMAIESNGGAFDYLGFRRRLDTLRLDRTQTPFLYQRLDLLDSYLDLKGEHNDDYFIDGGVTILDLSCPFMNQSTACILFRIAIDLFLHAHPSRGKMIVADEAHKYMSDTPAAKELTETFLNIIRQQRHLGVRTVISTQEPTISPRLIDLCSMTIIHRFTSPEWFRTIKNHVNISNAGYNGNAEDNFDGLQQIAGLRTGEALVFAPSAYLLDAQKSMINAAHKAFRMAIRKRITWDGGRTIFAGATGFIGGDIWYCISKAHPEWKWTCIVGDISGGSKIAAVCPNTKVVYGDNDSREHIEEEASKADIIIHTSAAKITNPLPSPVIAAPPIIMLLPLHTTSGYLNFTTDNWDTKDFGTRFDKVYDEELFMRPDRMPHCKADKIVGAAPERVKTVIIEPSVVYGHGRGPVKQCSVSLFERLSNTKGGFATRKAEKIWHTVRTKNLSNLYLLLTDVATNNGMGGHWNNQVLLTC</sequence>
<evidence type="ECO:0000256" key="1">
    <source>
        <dbReference type="SAM" id="MobiDB-lite"/>
    </source>
</evidence>
<accession>A0A8H6A4L0</accession>
<feature type="region of interest" description="Disordered" evidence="1">
    <location>
        <begin position="66"/>
        <end position="88"/>
    </location>
</feature>
<comment type="caution">
    <text evidence="2">The sequence shown here is derived from an EMBL/GenBank/DDBJ whole genome shotgun (WGS) entry which is preliminary data.</text>
</comment>
<dbReference type="InterPro" id="IPR051783">
    <property type="entry name" value="NAD(P)-dependent_oxidoreduct"/>
</dbReference>
<dbReference type="SUPFAM" id="SSF51735">
    <property type="entry name" value="NAD(P)-binding Rossmann-fold domains"/>
    <property type="match status" value="1"/>
</dbReference>
<dbReference type="PANTHER" id="PTHR48079:SF7">
    <property type="entry name" value="NAD(P)-BINDING DOMAIN-CONTAINING PROTEIN-RELATED"/>
    <property type="match status" value="1"/>
</dbReference>
<keyword evidence="3" id="KW-1185">Reference proteome</keyword>
<dbReference type="Gene3D" id="3.40.50.300">
    <property type="entry name" value="P-loop containing nucleotide triphosphate hydrolases"/>
    <property type="match status" value="1"/>
</dbReference>
<evidence type="ECO:0000313" key="3">
    <source>
        <dbReference type="Proteomes" id="UP000541154"/>
    </source>
</evidence>
<evidence type="ECO:0000313" key="2">
    <source>
        <dbReference type="EMBL" id="KAF5861716.1"/>
    </source>
</evidence>
<dbReference type="EMBL" id="SPNV01000092">
    <property type="protein sequence ID" value="KAF5861716.1"/>
    <property type="molecule type" value="Genomic_DNA"/>
</dbReference>
<dbReference type="PANTHER" id="PTHR48079">
    <property type="entry name" value="PROTEIN YEEZ"/>
    <property type="match status" value="1"/>
</dbReference>